<dbReference type="STRING" id="224999.GCA_001485475_01882"/>
<evidence type="ECO:0000256" key="3">
    <source>
        <dbReference type="ARBA" id="ARBA00023052"/>
    </source>
</evidence>
<evidence type="ECO:0000313" key="6">
    <source>
        <dbReference type="Proteomes" id="UP000062160"/>
    </source>
</evidence>
<dbReference type="InterPro" id="IPR033248">
    <property type="entry name" value="Transketolase_C"/>
</dbReference>
<evidence type="ECO:0000259" key="4">
    <source>
        <dbReference type="SMART" id="SM00861"/>
    </source>
</evidence>
<feature type="domain" description="Transketolase-like pyrimidine-binding" evidence="4">
    <location>
        <begin position="5"/>
        <end position="180"/>
    </location>
</feature>
<reference evidence="5" key="1">
    <citation type="journal article" date="2016" name="Genome Announc.">
        <title>Draft Genome Sequence of the Syntrophic Lactate-Degrading Bacterium Tepidanaerobacter syntrophicus JLT.</title>
        <authorList>
            <person name="Matsuura N."/>
            <person name="Ohashi A."/>
            <person name="Tourlousse D.M."/>
            <person name="Sekiguchi Y."/>
        </authorList>
    </citation>
    <scope>NUCLEOTIDE SEQUENCE [LARGE SCALE GENOMIC DNA]</scope>
    <source>
        <strain evidence="5">JL</strain>
    </source>
</reference>
<dbReference type="Pfam" id="PF02780">
    <property type="entry name" value="Transketolase_C"/>
    <property type="match status" value="1"/>
</dbReference>
<accession>A0A0U9HH40</accession>
<dbReference type="SUPFAM" id="SSF52922">
    <property type="entry name" value="TK C-terminal domain-like"/>
    <property type="match status" value="1"/>
</dbReference>
<dbReference type="OrthoDB" id="8732661at2"/>
<dbReference type="PANTHER" id="PTHR43257:SF2">
    <property type="entry name" value="PYRUVATE DEHYDROGENASE E1 COMPONENT SUBUNIT BETA"/>
    <property type="match status" value="1"/>
</dbReference>
<dbReference type="FunFam" id="3.40.50.920:FF:000001">
    <property type="entry name" value="Pyruvate dehydrogenase E1 beta subunit"/>
    <property type="match status" value="1"/>
</dbReference>
<dbReference type="InterPro" id="IPR029061">
    <property type="entry name" value="THDP-binding"/>
</dbReference>
<dbReference type="Gene3D" id="3.40.50.920">
    <property type="match status" value="1"/>
</dbReference>
<dbReference type="Proteomes" id="UP000062160">
    <property type="component" value="Unassembled WGS sequence"/>
</dbReference>
<dbReference type="InterPro" id="IPR009014">
    <property type="entry name" value="Transketo_C/PFOR_II"/>
</dbReference>
<dbReference type="Gene3D" id="3.40.50.970">
    <property type="match status" value="1"/>
</dbReference>
<dbReference type="CDD" id="cd07036">
    <property type="entry name" value="TPP_PYR_E1-PDHc-beta_like"/>
    <property type="match status" value="1"/>
</dbReference>
<organism evidence="5">
    <name type="scientific">Tepidanaerobacter syntrophicus</name>
    <dbReference type="NCBI Taxonomy" id="224999"/>
    <lineage>
        <taxon>Bacteria</taxon>
        <taxon>Bacillati</taxon>
        <taxon>Bacillota</taxon>
        <taxon>Clostridia</taxon>
        <taxon>Thermosediminibacterales</taxon>
        <taxon>Tepidanaerobacteraceae</taxon>
        <taxon>Tepidanaerobacter</taxon>
    </lineage>
</organism>
<dbReference type="RefSeq" id="WP_059033435.1">
    <property type="nucleotide sequence ID" value="NZ_DF977003.1"/>
</dbReference>
<evidence type="ECO:0000256" key="2">
    <source>
        <dbReference type="ARBA" id="ARBA00023002"/>
    </source>
</evidence>
<dbReference type="NCBIfam" id="NF006667">
    <property type="entry name" value="PRK09212.1"/>
    <property type="match status" value="1"/>
</dbReference>
<protein>
    <submittedName>
        <fullName evidence="5">Pyruvate dehydrogenase E1 component beta subunit</fullName>
    </submittedName>
</protein>
<evidence type="ECO:0000256" key="1">
    <source>
        <dbReference type="ARBA" id="ARBA00001964"/>
    </source>
</evidence>
<evidence type="ECO:0000313" key="5">
    <source>
        <dbReference type="EMBL" id="GAQ25846.1"/>
    </source>
</evidence>
<keyword evidence="5" id="KW-0670">Pyruvate</keyword>
<name>A0A0U9HH40_9FIRM</name>
<comment type="cofactor">
    <cofactor evidence="1">
        <name>thiamine diphosphate</name>
        <dbReference type="ChEBI" id="CHEBI:58937"/>
    </cofactor>
</comment>
<keyword evidence="2" id="KW-0560">Oxidoreductase</keyword>
<dbReference type="EMBL" id="DF977003">
    <property type="protein sequence ID" value="GAQ25846.1"/>
    <property type="molecule type" value="Genomic_DNA"/>
</dbReference>
<gene>
    <name evidence="5" type="ORF">TSYNT_995</name>
</gene>
<dbReference type="PANTHER" id="PTHR43257">
    <property type="entry name" value="PYRUVATE DEHYDROGENASE E1 COMPONENT BETA SUBUNIT"/>
    <property type="match status" value="1"/>
</dbReference>
<dbReference type="AlphaFoldDB" id="A0A0U9HH40"/>
<dbReference type="FunFam" id="3.40.50.970:FF:000001">
    <property type="entry name" value="Pyruvate dehydrogenase E1 beta subunit"/>
    <property type="match status" value="1"/>
</dbReference>
<proteinExistence type="predicted"/>
<keyword evidence="3" id="KW-0786">Thiamine pyrophosphate</keyword>
<dbReference type="GO" id="GO:0016491">
    <property type="term" value="F:oxidoreductase activity"/>
    <property type="evidence" value="ECO:0007669"/>
    <property type="project" value="UniProtKB-KW"/>
</dbReference>
<dbReference type="SUPFAM" id="SSF52518">
    <property type="entry name" value="Thiamin diphosphate-binding fold (THDP-binding)"/>
    <property type="match status" value="1"/>
</dbReference>
<dbReference type="InterPro" id="IPR005475">
    <property type="entry name" value="Transketolase-like_Pyr-bd"/>
</dbReference>
<sequence>MTRKITGGQAINEALKEEMRRDPTVVCYGEDIKIIGDLYGTTKGLIDEFGEERVFEFPISEMALVGSGVGMAISGMHPVIDLMYADFFQCAMDEIWAKMAKWRYMHGGRINVPMVLRMPSGLSGGAGPEHSQCPEALFLGCPGLKIAVPSTPYELKGLLKTAIRDQNPVLFFEPKSLYFSEGEVPEEEYLIPFGKADIKKKGQDVTVVATCEMVSKSMKAAEKLAEEGIDIEVIDPRTLYPLDKNTILDSVKKTGRLVTVYQAPKTGGFGSEVAAIVAEEALFDLKAPIKRVGGEDVPIPAHIVLEQMAIPQVEDIIEGVKDVMRY</sequence>
<dbReference type="Pfam" id="PF02779">
    <property type="entry name" value="Transket_pyr"/>
    <property type="match status" value="1"/>
</dbReference>
<keyword evidence="6" id="KW-1185">Reference proteome</keyword>
<dbReference type="SMART" id="SM00861">
    <property type="entry name" value="Transket_pyr"/>
    <property type="match status" value="1"/>
</dbReference>